<name>A5AFB7_VITVI</name>
<organism evidence="2">
    <name type="scientific">Vitis vinifera</name>
    <name type="common">Grape</name>
    <dbReference type="NCBI Taxonomy" id="29760"/>
    <lineage>
        <taxon>Eukaryota</taxon>
        <taxon>Viridiplantae</taxon>
        <taxon>Streptophyta</taxon>
        <taxon>Embryophyta</taxon>
        <taxon>Tracheophyta</taxon>
        <taxon>Spermatophyta</taxon>
        <taxon>Magnoliopsida</taxon>
        <taxon>eudicotyledons</taxon>
        <taxon>Gunneridae</taxon>
        <taxon>Pentapetalae</taxon>
        <taxon>rosids</taxon>
        <taxon>Vitales</taxon>
        <taxon>Vitaceae</taxon>
        <taxon>Viteae</taxon>
        <taxon>Vitis</taxon>
    </lineage>
</organism>
<feature type="compositionally biased region" description="Pro residues" evidence="1">
    <location>
        <begin position="198"/>
        <end position="219"/>
    </location>
</feature>
<sequence length="372" mass="41553">MTLEEAIRRPMVTQSPIAGNLDCRARPFHSELCFDIATFRIQPELRESFRLLQRYRMEHLLTPRDFFYPRVALDFYQSMTTNQVRDPTAIHFTIDGRHGILGARHIADALYIHYEPARPEDFRAWTSPSQSDIVHTLSRGASSRHYILRKQLPPSMFFIDALLYHNIFPLQHWTSMTAYGGADQGAPAGAEQPEEPVEPPADTQPPAPAVAPSEPPPEVPSSIPQATPQPPPVIPPPLAPSPSAEPRVAFPIIEYRGLSHTYQALATSQSILTQQITTLRSQQEQILATQAQHTAILSSRSQQSNALNGTRFGVETKDLQPLQADHSKLKEDFCTAAKSAFCCENLVLLLRKFHSHFAQCAGVLLKLPDICN</sequence>
<protein>
    <submittedName>
        <fullName evidence="2">Uncharacterized protein</fullName>
    </submittedName>
</protein>
<evidence type="ECO:0000256" key="1">
    <source>
        <dbReference type="SAM" id="MobiDB-lite"/>
    </source>
</evidence>
<feature type="region of interest" description="Disordered" evidence="1">
    <location>
        <begin position="181"/>
        <end position="243"/>
    </location>
</feature>
<accession>A5AFB7</accession>
<reference evidence="2" key="1">
    <citation type="journal article" date="2007" name="PLoS ONE">
        <title>The first genome sequence of an elite grapevine cultivar (Pinot noir Vitis vinifera L.): coping with a highly heterozygous genome.</title>
        <authorList>
            <person name="Velasco R."/>
            <person name="Zharkikh A."/>
            <person name="Troggio M."/>
            <person name="Cartwright D.A."/>
            <person name="Cestaro A."/>
            <person name="Pruss D."/>
            <person name="Pindo M."/>
            <person name="FitzGerald L.M."/>
            <person name="Vezzulli S."/>
            <person name="Reid J."/>
            <person name="Malacarne G."/>
            <person name="Iliev D."/>
            <person name="Coppola G."/>
            <person name="Wardell B."/>
            <person name="Micheletti D."/>
            <person name="Macalma T."/>
            <person name="Facci M."/>
            <person name="Mitchell J.T."/>
            <person name="Perazzolli M."/>
            <person name="Eldredge G."/>
            <person name="Gatto P."/>
            <person name="Oyzerski R."/>
            <person name="Moretto M."/>
            <person name="Gutin N."/>
            <person name="Stefanini M."/>
            <person name="Chen Y."/>
            <person name="Segala C."/>
            <person name="Davenport C."/>
            <person name="Dematte L."/>
            <person name="Mraz A."/>
            <person name="Battilana J."/>
            <person name="Stormo K."/>
            <person name="Costa F."/>
            <person name="Tao Q."/>
            <person name="Si-Ammour A."/>
            <person name="Harkins T."/>
            <person name="Lackey A."/>
            <person name="Perbost C."/>
            <person name="Taillon B."/>
            <person name="Stella A."/>
            <person name="Solovyev V."/>
            <person name="Fawcett J.A."/>
            <person name="Sterck L."/>
            <person name="Vandepoele K."/>
            <person name="Grando S.M."/>
            <person name="Toppo S."/>
            <person name="Moser C."/>
            <person name="Lanchbury J."/>
            <person name="Bogden R."/>
            <person name="Skolnick M."/>
            <person name="Sgaramella V."/>
            <person name="Bhatnagar S.K."/>
            <person name="Fontana P."/>
            <person name="Gutin A."/>
            <person name="Van de Peer Y."/>
            <person name="Salamini F."/>
            <person name="Viola R."/>
        </authorList>
    </citation>
    <scope>NUCLEOTIDE SEQUENCE</scope>
</reference>
<evidence type="ECO:0000313" key="2">
    <source>
        <dbReference type="EMBL" id="CAN77880.1"/>
    </source>
</evidence>
<proteinExistence type="predicted"/>
<gene>
    <name evidence="2" type="ORF">VITISV_042803</name>
</gene>
<dbReference type="EMBL" id="AM425267">
    <property type="protein sequence ID" value="CAN77880.1"/>
    <property type="molecule type" value="Genomic_DNA"/>
</dbReference>
<dbReference type="AlphaFoldDB" id="A5AFB7"/>
<feature type="compositionally biased region" description="Pro residues" evidence="1">
    <location>
        <begin position="227"/>
        <end position="240"/>
    </location>
</feature>